<sequence length="339" mass="37962">MTKRLLQGNQAIALAAVKAGLNFFAGYPITPASEILHELVTKKTVKVLQMEDEIASVNTIIGASLAGAKSMTATSGPGFSLMQESIGHAHMMEIPLVIVNVQRVGPSTGMPTFPAQGDIMQCKYGSHGDYFPIVFYPNSVAELYEFTFNAFNAAEESLSPVILLSDSYVGHLYETIEEADYPISKRTLAPLGTSNRHFTGLTHEDSMPVTSDPEVHKKLIKHLETKQKKVSRKYNDYEYIENKSSDILLITYGALSRAVYGLKEDFAIYRPVRIFPIVDKLKDIAKKHKEIIVMEMNTGQYANEVERLLHREVKHVSIMGGKIDLNEIWTKLRRIKKKI</sequence>
<dbReference type="InterPro" id="IPR002880">
    <property type="entry name" value="Pyrv_Fd/Flavodoxin_OxRdtase_N"/>
</dbReference>
<dbReference type="InterPro" id="IPR052368">
    <property type="entry name" value="2-oxoacid_oxidoreductase"/>
</dbReference>
<comment type="caution">
    <text evidence="3">The sequence shown here is derived from an EMBL/GenBank/DDBJ whole genome shotgun (WGS) entry which is preliminary data.</text>
</comment>
<evidence type="ECO:0000313" key="3">
    <source>
        <dbReference type="EMBL" id="MBS1258113.1"/>
    </source>
</evidence>
<dbReference type="GO" id="GO:0016491">
    <property type="term" value="F:oxidoreductase activity"/>
    <property type="evidence" value="ECO:0007669"/>
    <property type="project" value="UniProtKB-KW"/>
</dbReference>
<evidence type="ECO:0000259" key="2">
    <source>
        <dbReference type="Pfam" id="PF01855"/>
    </source>
</evidence>
<gene>
    <name evidence="3" type="ORF">MAG551_01166</name>
</gene>
<dbReference type="Gene3D" id="3.40.50.970">
    <property type="match status" value="1"/>
</dbReference>
<dbReference type="PANTHER" id="PTHR43088">
    <property type="entry name" value="SUBUNIT OF PYRUVATE:FLAVODOXIN OXIDOREDUCTASE-RELATED"/>
    <property type="match status" value="1"/>
</dbReference>
<dbReference type="InterPro" id="IPR029061">
    <property type="entry name" value="THDP-binding"/>
</dbReference>
<reference evidence="3" key="1">
    <citation type="journal article" date="2021" name="ISME J.">
        <title>Fine-scale metabolic discontinuity in a stratified prokaryote microbiome of a Red Sea deep halocline.</title>
        <authorList>
            <person name="Michoud G."/>
            <person name="Ngugi D.K."/>
            <person name="Barozzi A."/>
            <person name="Merlino G."/>
            <person name="Calleja M.L."/>
            <person name="Delgado-Huertas A."/>
            <person name="Moran X.A.G."/>
            <person name="Daffonchio D."/>
        </authorList>
    </citation>
    <scope>NUCLEOTIDE SEQUENCE</scope>
    <source>
        <strain evidence="3">SuakinDeep_MAG55_1</strain>
    </source>
</reference>
<accession>A0A941W2P6</accession>
<dbReference type="InterPro" id="IPR009014">
    <property type="entry name" value="Transketo_C/PFOR_II"/>
</dbReference>
<dbReference type="Pfam" id="PF01855">
    <property type="entry name" value="POR_N"/>
    <property type="match status" value="1"/>
</dbReference>
<name>A0A941W2P6_9BACT</name>
<dbReference type="Proteomes" id="UP000722750">
    <property type="component" value="Unassembled WGS sequence"/>
</dbReference>
<organism evidence="3 4">
    <name type="scientific">Candidatus Scalindua arabica</name>
    <dbReference type="NCBI Taxonomy" id="1127984"/>
    <lineage>
        <taxon>Bacteria</taxon>
        <taxon>Pseudomonadati</taxon>
        <taxon>Planctomycetota</taxon>
        <taxon>Candidatus Brocadiia</taxon>
        <taxon>Candidatus Brocadiales</taxon>
        <taxon>Candidatus Scalinduaceae</taxon>
        <taxon>Candidatus Scalindua</taxon>
    </lineage>
</organism>
<keyword evidence="1" id="KW-0560">Oxidoreductase</keyword>
<dbReference type="AlphaFoldDB" id="A0A941W2P6"/>
<proteinExistence type="predicted"/>
<evidence type="ECO:0000313" key="4">
    <source>
        <dbReference type="Proteomes" id="UP000722750"/>
    </source>
</evidence>
<protein>
    <submittedName>
        <fullName evidence="3">2-oxoglutarate oxidoreductase subunit KorA</fullName>
    </submittedName>
</protein>
<dbReference type="Gene3D" id="3.40.50.920">
    <property type="match status" value="1"/>
</dbReference>
<dbReference type="SUPFAM" id="SSF52518">
    <property type="entry name" value="Thiamin diphosphate-binding fold (THDP-binding)"/>
    <property type="match status" value="1"/>
</dbReference>
<dbReference type="SUPFAM" id="SSF52922">
    <property type="entry name" value="TK C-terminal domain-like"/>
    <property type="match status" value="1"/>
</dbReference>
<dbReference type="EMBL" id="JAANXD010000049">
    <property type="protein sequence ID" value="MBS1258113.1"/>
    <property type="molecule type" value="Genomic_DNA"/>
</dbReference>
<feature type="domain" description="Pyruvate flavodoxin/ferredoxin oxidoreductase pyrimidine binding" evidence="2">
    <location>
        <begin position="15"/>
        <end position="217"/>
    </location>
</feature>
<dbReference type="PANTHER" id="PTHR43088:SF1">
    <property type="entry name" value="SUBUNIT OF PYRUVATE:FLAVODOXIN OXIDOREDUCTASE"/>
    <property type="match status" value="1"/>
</dbReference>
<evidence type="ECO:0000256" key="1">
    <source>
        <dbReference type="ARBA" id="ARBA00023002"/>
    </source>
</evidence>
<dbReference type="CDD" id="cd07034">
    <property type="entry name" value="TPP_PYR_PFOR_IOR-alpha_like"/>
    <property type="match status" value="1"/>
</dbReference>
<dbReference type="FunFam" id="3.40.50.970:FF:000022">
    <property type="entry name" value="2-oxoglutarate ferredoxin oxidoreductase alpha subunit"/>
    <property type="match status" value="1"/>
</dbReference>